<proteinExistence type="predicted"/>
<sequence>MLELQALHVYENQQSQYLLFNIRPRTTQTLQDAITSSDKAGSGLAITTARRRRCSATSVEIPLFSTTIHTLMLRIQMMKRCFSSHPLLRRLIRIQPTE</sequence>
<evidence type="ECO:0000313" key="2">
    <source>
        <dbReference type="Proteomes" id="UP001372338"/>
    </source>
</evidence>
<comment type="caution">
    <text evidence="1">The sequence shown here is derived from an EMBL/GenBank/DDBJ whole genome shotgun (WGS) entry which is preliminary data.</text>
</comment>
<name>A0AAN9FTS2_CROPI</name>
<protein>
    <submittedName>
        <fullName evidence="1">Uncharacterized protein</fullName>
    </submittedName>
</protein>
<dbReference type="AlphaFoldDB" id="A0AAN9FTS2"/>
<organism evidence="1 2">
    <name type="scientific">Crotalaria pallida</name>
    <name type="common">Smooth rattlebox</name>
    <name type="synonym">Crotalaria striata</name>
    <dbReference type="NCBI Taxonomy" id="3830"/>
    <lineage>
        <taxon>Eukaryota</taxon>
        <taxon>Viridiplantae</taxon>
        <taxon>Streptophyta</taxon>
        <taxon>Embryophyta</taxon>
        <taxon>Tracheophyta</taxon>
        <taxon>Spermatophyta</taxon>
        <taxon>Magnoliopsida</taxon>
        <taxon>eudicotyledons</taxon>
        <taxon>Gunneridae</taxon>
        <taxon>Pentapetalae</taxon>
        <taxon>rosids</taxon>
        <taxon>fabids</taxon>
        <taxon>Fabales</taxon>
        <taxon>Fabaceae</taxon>
        <taxon>Papilionoideae</taxon>
        <taxon>50 kb inversion clade</taxon>
        <taxon>genistoids sensu lato</taxon>
        <taxon>core genistoids</taxon>
        <taxon>Crotalarieae</taxon>
        <taxon>Crotalaria</taxon>
    </lineage>
</organism>
<accession>A0AAN9FTS2</accession>
<gene>
    <name evidence="1" type="ORF">RIF29_08663</name>
</gene>
<reference evidence="1 2" key="1">
    <citation type="submission" date="2024-01" db="EMBL/GenBank/DDBJ databases">
        <title>The genomes of 5 underutilized Papilionoideae crops provide insights into root nodulation and disease resistanc.</title>
        <authorList>
            <person name="Yuan L."/>
        </authorList>
    </citation>
    <scope>NUCLEOTIDE SEQUENCE [LARGE SCALE GENOMIC DNA]</scope>
    <source>
        <strain evidence="1">ZHUSHIDOU_FW_LH</strain>
        <tissue evidence="1">Leaf</tissue>
    </source>
</reference>
<keyword evidence="2" id="KW-1185">Reference proteome</keyword>
<dbReference type="Proteomes" id="UP001372338">
    <property type="component" value="Unassembled WGS sequence"/>
</dbReference>
<dbReference type="EMBL" id="JAYWIO010000002">
    <property type="protein sequence ID" value="KAK7281026.1"/>
    <property type="molecule type" value="Genomic_DNA"/>
</dbReference>
<evidence type="ECO:0000313" key="1">
    <source>
        <dbReference type="EMBL" id="KAK7281026.1"/>
    </source>
</evidence>